<dbReference type="PROSITE" id="PS50929">
    <property type="entry name" value="ABC_TM1F"/>
    <property type="match status" value="1"/>
</dbReference>
<dbReference type="InterPro" id="IPR003439">
    <property type="entry name" value="ABC_transporter-like_ATP-bd"/>
</dbReference>
<comment type="subcellular location">
    <subcellularLocation>
        <location evidence="1">Cell membrane</location>
        <topology evidence="1">Multi-pass membrane protein</topology>
    </subcellularLocation>
</comment>
<evidence type="ECO:0000256" key="3">
    <source>
        <dbReference type="ARBA" id="ARBA00022741"/>
    </source>
</evidence>
<dbReference type="Gene3D" id="3.40.50.300">
    <property type="entry name" value="P-loop containing nucleotide triphosphate hydrolases"/>
    <property type="match status" value="1"/>
</dbReference>
<keyword evidence="5 7" id="KW-1133">Transmembrane helix</keyword>
<feature type="domain" description="ABC transmembrane type-1" evidence="9">
    <location>
        <begin position="26"/>
        <end position="308"/>
    </location>
</feature>
<keyword evidence="11" id="KW-1185">Reference proteome</keyword>
<dbReference type="InterPro" id="IPR017871">
    <property type="entry name" value="ABC_transporter-like_CS"/>
</dbReference>
<dbReference type="RefSeq" id="WP_410032113.1">
    <property type="nucleotide sequence ID" value="NZ_JBGMEH010000001.1"/>
</dbReference>
<evidence type="ECO:0000313" key="10">
    <source>
        <dbReference type="EMBL" id="MFO3715191.1"/>
    </source>
</evidence>
<accession>A0ABW9MTS5</accession>
<dbReference type="SUPFAM" id="SSF90123">
    <property type="entry name" value="ABC transporter transmembrane region"/>
    <property type="match status" value="1"/>
</dbReference>
<dbReference type="PANTHER" id="PTHR43394:SF1">
    <property type="entry name" value="ATP-BINDING CASSETTE SUB-FAMILY B MEMBER 10, MITOCHONDRIAL"/>
    <property type="match status" value="1"/>
</dbReference>
<dbReference type="SUPFAM" id="SSF52540">
    <property type="entry name" value="P-loop containing nucleoside triphosphate hydrolases"/>
    <property type="match status" value="1"/>
</dbReference>
<dbReference type="GO" id="GO:0005524">
    <property type="term" value="F:ATP binding"/>
    <property type="evidence" value="ECO:0007669"/>
    <property type="project" value="UniProtKB-KW"/>
</dbReference>
<dbReference type="InterPro" id="IPR036640">
    <property type="entry name" value="ABC1_TM_sf"/>
</dbReference>
<dbReference type="CDD" id="cd18548">
    <property type="entry name" value="ABC_6TM_Tm287_like"/>
    <property type="match status" value="1"/>
</dbReference>
<dbReference type="PROSITE" id="PS50893">
    <property type="entry name" value="ABC_TRANSPORTER_2"/>
    <property type="match status" value="1"/>
</dbReference>
<keyword evidence="4 10" id="KW-0067">ATP-binding</keyword>
<feature type="transmembrane region" description="Helical" evidence="7">
    <location>
        <begin position="143"/>
        <end position="161"/>
    </location>
</feature>
<comment type="caution">
    <text evidence="10">The sequence shown here is derived from an EMBL/GenBank/DDBJ whole genome shotgun (WGS) entry which is preliminary data.</text>
</comment>
<dbReference type="Gene3D" id="1.20.1560.10">
    <property type="entry name" value="ABC transporter type 1, transmembrane domain"/>
    <property type="match status" value="1"/>
</dbReference>
<dbReference type="EMBL" id="JBGMEH010000001">
    <property type="protein sequence ID" value="MFO3715191.1"/>
    <property type="molecule type" value="Genomic_DNA"/>
</dbReference>
<dbReference type="Pfam" id="PF00005">
    <property type="entry name" value="ABC_tran"/>
    <property type="match status" value="1"/>
</dbReference>
<name>A0ABW9MTS5_9FIRM</name>
<evidence type="ECO:0000259" key="8">
    <source>
        <dbReference type="PROSITE" id="PS50893"/>
    </source>
</evidence>
<keyword evidence="6 7" id="KW-0472">Membrane</keyword>
<evidence type="ECO:0000256" key="4">
    <source>
        <dbReference type="ARBA" id="ARBA00022840"/>
    </source>
</evidence>
<keyword evidence="3" id="KW-0547">Nucleotide-binding</keyword>
<feature type="transmembrane region" description="Helical" evidence="7">
    <location>
        <begin position="62"/>
        <end position="81"/>
    </location>
</feature>
<feature type="domain" description="ABC transporter" evidence="8">
    <location>
        <begin position="342"/>
        <end position="578"/>
    </location>
</feature>
<protein>
    <submittedName>
        <fullName evidence="10">ABC transporter ATP-binding protein</fullName>
    </submittedName>
</protein>
<dbReference type="InterPro" id="IPR027417">
    <property type="entry name" value="P-loop_NTPase"/>
</dbReference>
<evidence type="ECO:0000256" key="6">
    <source>
        <dbReference type="ARBA" id="ARBA00023136"/>
    </source>
</evidence>
<reference evidence="10 11" key="1">
    <citation type="journal article" date="2025" name="Anaerobe">
        <title>Description of Anaerococcus kampingiae sp. nov., Anaerococcus groningensis sp. nov., Anaerococcus martiniensis sp. nov., and Anaerococcus cruorum sp. nov., isolated from human clinical specimens.</title>
        <authorList>
            <person name="Boiten K.E."/>
            <person name="Meijer J."/>
            <person name="van Wezel E.M."/>
            <person name="Veloo A.C.M."/>
        </authorList>
    </citation>
    <scope>NUCLEOTIDE SEQUENCE [LARGE SCALE GENOMIC DNA]</scope>
    <source>
        <strain evidence="10 11">ENR1039</strain>
    </source>
</reference>
<dbReference type="Proteomes" id="UP001638015">
    <property type="component" value="Unassembled WGS sequence"/>
</dbReference>
<keyword evidence="2 7" id="KW-0812">Transmembrane</keyword>
<dbReference type="InterPro" id="IPR011527">
    <property type="entry name" value="ABC1_TM_dom"/>
</dbReference>
<dbReference type="Pfam" id="PF00664">
    <property type="entry name" value="ABC_membrane"/>
    <property type="match status" value="1"/>
</dbReference>
<evidence type="ECO:0000256" key="1">
    <source>
        <dbReference type="ARBA" id="ARBA00004651"/>
    </source>
</evidence>
<organism evidence="10 11">
    <name type="scientific">Anaerococcus cruorum</name>
    <dbReference type="NCBI Taxonomy" id="3115617"/>
    <lineage>
        <taxon>Bacteria</taxon>
        <taxon>Bacillati</taxon>
        <taxon>Bacillota</taxon>
        <taxon>Tissierellia</taxon>
        <taxon>Tissierellales</taxon>
        <taxon>Peptoniphilaceae</taxon>
        <taxon>Anaerococcus</taxon>
    </lineage>
</organism>
<proteinExistence type="predicted"/>
<evidence type="ECO:0000256" key="2">
    <source>
        <dbReference type="ARBA" id="ARBA00022692"/>
    </source>
</evidence>
<feature type="transmembrane region" description="Helical" evidence="7">
    <location>
        <begin position="167"/>
        <end position="188"/>
    </location>
</feature>
<feature type="transmembrane region" description="Helical" evidence="7">
    <location>
        <begin position="26"/>
        <end position="50"/>
    </location>
</feature>
<sequence length="586" mass="65502">MKSLLEFNEAFSYLKQYLNQYRKNRIISMIMTVLETIFELLIPAVMGVILNEVIYQKDSSQALKYGAIIVALSLLSMFTGIKASQNAGITSTGLSNNVRKAQFRKIQDFAFEDFEYFGVPSLLTRLTTDMQSLAQSTFMTTRFVIKTIVMAIVSFILAFNTSSKLSLIFLVLMPILVIILLSITSRAIPKFRQTRKQYDKLNLIIEENLNNMRVVKAFVRKKYEIDKFDSANEEMFKLADSSEGTVSYVFPTANAILYVAFVALTWFGGIEIINGNLGVGDLVSFNMYAMMLLGSLIGLSMVITMLMTASPSVTRVKEVLTREISMDNNDKIEGLNLEDGSIDFDNVSFKYEEDSDAYQLKNVDLHIKSGEVIGILGPTGSAKSTLVQLIPRLYDITEGSLKVGGHDIKDYDLKTLRENVTIVLQKNTLFSGTIIDNLKWGDSNASFDEVVAMAKIAQADEFVRERSDGYESELGQGGTGVSGGQKQRLTIARSLLKKPKILILDNSTSAVDTKTEAKLLEGFSNLDKDMTQIIISQRLSSFEKADRIIVMDNGEISDIGTAEELYERNEIYKMTYDIQQKGGEDE</sequence>
<evidence type="ECO:0000256" key="7">
    <source>
        <dbReference type="SAM" id="Phobius"/>
    </source>
</evidence>
<dbReference type="SMART" id="SM00382">
    <property type="entry name" value="AAA"/>
    <property type="match status" value="1"/>
</dbReference>
<feature type="transmembrane region" description="Helical" evidence="7">
    <location>
        <begin position="245"/>
        <end position="267"/>
    </location>
</feature>
<gene>
    <name evidence="10" type="ORF">ACCQ40_00145</name>
</gene>
<dbReference type="PANTHER" id="PTHR43394">
    <property type="entry name" value="ATP-DEPENDENT PERMEASE MDL1, MITOCHONDRIAL"/>
    <property type="match status" value="1"/>
</dbReference>
<dbReference type="InterPro" id="IPR003593">
    <property type="entry name" value="AAA+_ATPase"/>
</dbReference>
<evidence type="ECO:0000259" key="9">
    <source>
        <dbReference type="PROSITE" id="PS50929"/>
    </source>
</evidence>
<dbReference type="PROSITE" id="PS00211">
    <property type="entry name" value="ABC_TRANSPORTER_1"/>
    <property type="match status" value="1"/>
</dbReference>
<evidence type="ECO:0000256" key="5">
    <source>
        <dbReference type="ARBA" id="ARBA00022989"/>
    </source>
</evidence>
<feature type="transmembrane region" description="Helical" evidence="7">
    <location>
        <begin position="287"/>
        <end position="307"/>
    </location>
</feature>
<dbReference type="InterPro" id="IPR039421">
    <property type="entry name" value="Type_1_exporter"/>
</dbReference>
<evidence type="ECO:0000313" key="11">
    <source>
        <dbReference type="Proteomes" id="UP001638015"/>
    </source>
</evidence>